<accession>A0AAV1YFW6</accession>
<gene>
    <name evidence="1" type="ORF">LLUT_LOCUS33888</name>
</gene>
<proteinExistence type="predicted"/>
<sequence>MHEIWLGEGESCAQHARDLVGRGWISCPTCTRFGWVGVNLVPYMHEIWLGSVIIDVANMHDTLAMCPTIGFLCVLYVDRLTSVMKFSPHIELFRIQLIILHHLILYTLQIFPLV</sequence>
<dbReference type="AlphaFoldDB" id="A0AAV1YFW6"/>
<evidence type="ECO:0000313" key="2">
    <source>
        <dbReference type="Proteomes" id="UP001497480"/>
    </source>
</evidence>
<reference evidence="1 2" key="1">
    <citation type="submission" date="2024-03" db="EMBL/GenBank/DDBJ databases">
        <authorList>
            <person name="Martinez-Hernandez J."/>
        </authorList>
    </citation>
    <scope>NUCLEOTIDE SEQUENCE [LARGE SCALE GENOMIC DNA]</scope>
</reference>
<keyword evidence="2" id="KW-1185">Reference proteome</keyword>
<evidence type="ECO:0000313" key="1">
    <source>
        <dbReference type="EMBL" id="CAL0332828.1"/>
    </source>
</evidence>
<organism evidence="1 2">
    <name type="scientific">Lupinus luteus</name>
    <name type="common">European yellow lupine</name>
    <dbReference type="NCBI Taxonomy" id="3873"/>
    <lineage>
        <taxon>Eukaryota</taxon>
        <taxon>Viridiplantae</taxon>
        <taxon>Streptophyta</taxon>
        <taxon>Embryophyta</taxon>
        <taxon>Tracheophyta</taxon>
        <taxon>Spermatophyta</taxon>
        <taxon>Magnoliopsida</taxon>
        <taxon>eudicotyledons</taxon>
        <taxon>Gunneridae</taxon>
        <taxon>Pentapetalae</taxon>
        <taxon>rosids</taxon>
        <taxon>fabids</taxon>
        <taxon>Fabales</taxon>
        <taxon>Fabaceae</taxon>
        <taxon>Papilionoideae</taxon>
        <taxon>50 kb inversion clade</taxon>
        <taxon>genistoids sensu lato</taxon>
        <taxon>core genistoids</taxon>
        <taxon>Genisteae</taxon>
        <taxon>Lupinus</taxon>
    </lineage>
</organism>
<protein>
    <submittedName>
        <fullName evidence="1">Uncharacterized protein</fullName>
    </submittedName>
</protein>
<dbReference type="Proteomes" id="UP001497480">
    <property type="component" value="Unassembled WGS sequence"/>
</dbReference>
<comment type="caution">
    <text evidence="1">The sequence shown here is derived from an EMBL/GenBank/DDBJ whole genome shotgun (WGS) entry which is preliminary data.</text>
</comment>
<dbReference type="EMBL" id="CAXHTB010000024">
    <property type="protein sequence ID" value="CAL0332828.1"/>
    <property type="molecule type" value="Genomic_DNA"/>
</dbReference>
<name>A0AAV1YFW6_LUPLU</name>